<name>M7TIK9_EUTLA</name>
<accession>M7TIK9</accession>
<dbReference type="AlphaFoldDB" id="M7TIK9"/>
<evidence type="ECO:0000313" key="1">
    <source>
        <dbReference type="EMBL" id="EMR66565.1"/>
    </source>
</evidence>
<dbReference type="OrthoDB" id="3202396at2759"/>
<organism evidence="1 2">
    <name type="scientific">Eutypa lata (strain UCR-EL1)</name>
    <name type="common">Grapevine dieback disease fungus</name>
    <name type="synonym">Eutypa armeniacae</name>
    <dbReference type="NCBI Taxonomy" id="1287681"/>
    <lineage>
        <taxon>Eukaryota</taxon>
        <taxon>Fungi</taxon>
        <taxon>Dikarya</taxon>
        <taxon>Ascomycota</taxon>
        <taxon>Pezizomycotina</taxon>
        <taxon>Sordariomycetes</taxon>
        <taxon>Xylariomycetidae</taxon>
        <taxon>Xylariales</taxon>
        <taxon>Diatrypaceae</taxon>
        <taxon>Eutypa</taxon>
    </lineage>
</organism>
<dbReference type="eggNOG" id="ENOG502S8K0">
    <property type="taxonomic scope" value="Eukaryota"/>
</dbReference>
<reference evidence="2" key="1">
    <citation type="journal article" date="2013" name="Genome Announc.">
        <title>Draft genome sequence of the grapevine dieback fungus Eutypa lata UCR-EL1.</title>
        <authorList>
            <person name="Blanco-Ulate B."/>
            <person name="Rolshausen P.E."/>
            <person name="Cantu D."/>
        </authorList>
    </citation>
    <scope>NUCLEOTIDE SEQUENCE [LARGE SCALE GENOMIC DNA]</scope>
    <source>
        <strain evidence="2">UCR-EL1</strain>
    </source>
</reference>
<dbReference type="HOGENOM" id="CLU_053354_1_0_1"/>
<evidence type="ECO:0008006" key="3">
    <source>
        <dbReference type="Google" id="ProtNLM"/>
    </source>
</evidence>
<dbReference type="Pfam" id="PF13826">
    <property type="entry name" value="Monooxy_af470-like"/>
    <property type="match status" value="1"/>
</dbReference>
<dbReference type="InterPro" id="IPR025444">
    <property type="entry name" value="Monooxy_af470"/>
</dbReference>
<dbReference type="KEGG" id="ela:UCREL1_6456"/>
<gene>
    <name evidence="1" type="ORF">UCREL1_6456</name>
</gene>
<evidence type="ECO:0000313" key="2">
    <source>
        <dbReference type="Proteomes" id="UP000012174"/>
    </source>
</evidence>
<dbReference type="OMA" id="HPHLSIM"/>
<dbReference type="Proteomes" id="UP000012174">
    <property type="component" value="Unassembled WGS sequence"/>
</dbReference>
<dbReference type="EMBL" id="KB706624">
    <property type="protein sequence ID" value="EMR66565.1"/>
    <property type="molecule type" value="Genomic_DNA"/>
</dbReference>
<dbReference type="SUPFAM" id="SSF54909">
    <property type="entry name" value="Dimeric alpha+beta barrel"/>
    <property type="match status" value="1"/>
</dbReference>
<proteinExistence type="predicted"/>
<dbReference type="InterPro" id="IPR011008">
    <property type="entry name" value="Dimeric_a/b-barrel"/>
</dbReference>
<keyword evidence="2" id="KW-1185">Reference proteome</keyword>
<protein>
    <recommendedName>
        <fullName evidence="3">Monooxygenase protein</fullName>
    </recommendedName>
</protein>
<sequence length="303" mass="34490">MAPFFTPIFKPFEDRPEWLFTKSVRTRSMQFAGVKDYFQLSTWLCIGGLLQAVAVSLLGLRALIPVVALLLLRTVDHLAMALGITRNRYMDGAIRKKWGVQIPHADGTYGPKPADEPVVVFFVGGQINHPLGALAPGVRENQRYFDRIGKALENYYDKRGLLGFTQWQSSTEHANNMSMFIMYWKDVESLHSYAHGPEHMAGLRWWSSVAAKKYPHLSVFHETYSVPKGHFENIYLNCKPLGFGAITVPVSKAVEDGKESKLEWLQPIVDSKRGPLRTFARRMMRDDMTGHEKDDDDIWDNTV</sequence>